<dbReference type="OrthoDB" id="9987708at2759"/>
<sequence length="234" mass="25990">MTNTLTVATDETTSPSIIEPSKSHSPTPIKTELLQQSLIKVTSWTERIKNYFITHDGRISLVEFLFALTCVIIQHIMGTCHHYLRDGTNLVNWHTFAPPFGAGPQTALFFFILSWITLFYCVERLWSHIVIGTHASKKHDLLVHGMIGSLFLTAFAFNVWGYALCESTTDADGLKQFVPGVCRGDSKACIPLLPGVLIACATACAFFSEHILALIRVIKARQEVQSDGITRIIP</sequence>
<feature type="transmembrane region" description="Helical" evidence="2">
    <location>
        <begin position="142"/>
        <end position="163"/>
    </location>
</feature>
<evidence type="ECO:0000313" key="5">
    <source>
        <dbReference type="Proteomes" id="UP000663828"/>
    </source>
</evidence>
<feature type="transmembrane region" description="Helical" evidence="2">
    <location>
        <begin position="192"/>
        <end position="215"/>
    </location>
</feature>
<keyword evidence="2" id="KW-0472">Membrane</keyword>
<accession>A0A815E9B9</accession>
<protein>
    <submittedName>
        <fullName evidence="3">Uncharacterized protein</fullName>
    </submittedName>
</protein>
<evidence type="ECO:0000313" key="4">
    <source>
        <dbReference type="EMBL" id="CAF1337277.1"/>
    </source>
</evidence>
<dbReference type="EMBL" id="CAJNOJ010000250">
    <property type="protein sequence ID" value="CAF1337277.1"/>
    <property type="molecule type" value="Genomic_DNA"/>
</dbReference>
<feature type="transmembrane region" description="Helical" evidence="2">
    <location>
        <begin position="64"/>
        <end position="84"/>
    </location>
</feature>
<proteinExistence type="predicted"/>
<dbReference type="AlphaFoldDB" id="A0A815E9B9"/>
<keyword evidence="2" id="KW-0812">Transmembrane</keyword>
<reference evidence="3" key="1">
    <citation type="submission" date="2021-02" db="EMBL/GenBank/DDBJ databases">
        <authorList>
            <person name="Nowell W R."/>
        </authorList>
    </citation>
    <scope>NUCLEOTIDE SEQUENCE</scope>
</reference>
<keyword evidence="5" id="KW-1185">Reference proteome</keyword>
<comment type="caution">
    <text evidence="3">The sequence shown here is derived from an EMBL/GenBank/DDBJ whole genome shotgun (WGS) entry which is preliminary data.</text>
</comment>
<evidence type="ECO:0000256" key="1">
    <source>
        <dbReference type="SAM" id="MobiDB-lite"/>
    </source>
</evidence>
<feature type="compositionally biased region" description="Polar residues" evidence="1">
    <location>
        <begin position="1"/>
        <end position="16"/>
    </location>
</feature>
<feature type="region of interest" description="Disordered" evidence="1">
    <location>
        <begin position="1"/>
        <end position="26"/>
    </location>
</feature>
<evidence type="ECO:0000256" key="2">
    <source>
        <dbReference type="SAM" id="Phobius"/>
    </source>
</evidence>
<evidence type="ECO:0000313" key="3">
    <source>
        <dbReference type="EMBL" id="CAF1311614.1"/>
    </source>
</evidence>
<name>A0A815E9B9_ADIRI</name>
<keyword evidence="2" id="KW-1133">Transmembrane helix</keyword>
<feature type="transmembrane region" description="Helical" evidence="2">
    <location>
        <begin position="104"/>
        <end position="122"/>
    </location>
</feature>
<gene>
    <name evidence="4" type="ORF">EDS130_LOCUS32531</name>
    <name evidence="3" type="ORF">XAT740_LOCUS29415</name>
</gene>
<dbReference type="Proteomes" id="UP000663852">
    <property type="component" value="Unassembled WGS sequence"/>
</dbReference>
<dbReference type="Proteomes" id="UP000663828">
    <property type="component" value="Unassembled WGS sequence"/>
</dbReference>
<dbReference type="EMBL" id="CAJNOR010002562">
    <property type="protein sequence ID" value="CAF1311614.1"/>
    <property type="molecule type" value="Genomic_DNA"/>
</dbReference>
<organism evidence="3 5">
    <name type="scientific">Adineta ricciae</name>
    <name type="common">Rotifer</name>
    <dbReference type="NCBI Taxonomy" id="249248"/>
    <lineage>
        <taxon>Eukaryota</taxon>
        <taxon>Metazoa</taxon>
        <taxon>Spiralia</taxon>
        <taxon>Gnathifera</taxon>
        <taxon>Rotifera</taxon>
        <taxon>Eurotatoria</taxon>
        <taxon>Bdelloidea</taxon>
        <taxon>Adinetida</taxon>
        <taxon>Adinetidae</taxon>
        <taxon>Adineta</taxon>
    </lineage>
</organism>